<organism evidence="4 7">
    <name type="scientific">Puccinia coronata f. sp. avenae</name>
    <dbReference type="NCBI Taxonomy" id="200324"/>
    <lineage>
        <taxon>Eukaryota</taxon>
        <taxon>Fungi</taxon>
        <taxon>Dikarya</taxon>
        <taxon>Basidiomycota</taxon>
        <taxon>Pucciniomycotina</taxon>
        <taxon>Pucciniomycetes</taxon>
        <taxon>Pucciniales</taxon>
        <taxon>Pucciniaceae</taxon>
        <taxon>Puccinia</taxon>
    </lineage>
</organism>
<comment type="caution">
    <text evidence="4">The sequence shown here is derived from an EMBL/GenBank/DDBJ whole genome shotgun (WGS) entry which is preliminary data.</text>
</comment>
<evidence type="ECO:0000256" key="1">
    <source>
        <dbReference type="SAM" id="MobiDB-lite"/>
    </source>
</evidence>
<evidence type="ECO:0000313" key="5">
    <source>
        <dbReference type="EMBL" id="PLW28625.1"/>
    </source>
</evidence>
<evidence type="ECO:0000256" key="2">
    <source>
        <dbReference type="SAM" id="SignalP"/>
    </source>
</evidence>
<dbReference type="EMBL" id="PGCJ01000642">
    <property type="protein sequence ID" value="PLW25169.1"/>
    <property type="molecule type" value="Genomic_DNA"/>
</dbReference>
<dbReference type="EMBL" id="PGCI01000447">
    <property type="protein sequence ID" value="PLW26705.1"/>
    <property type="molecule type" value="Genomic_DNA"/>
</dbReference>
<feature type="region of interest" description="Disordered" evidence="1">
    <location>
        <begin position="24"/>
        <end position="49"/>
    </location>
</feature>
<evidence type="ECO:0000313" key="6">
    <source>
        <dbReference type="Proteomes" id="UP000235388"/>
    </source>
</evidence>
<protein>
    <recommendedName>
        <fullName evidence="8">Secreted protein</fullName>
    </recommendedName>
</protein>
<sequence>MVYAWIVLVCVLACFSPVRALPVAAASDPNSSPYSRTPRTGPRPLPKGANPWVAGLQGKYYVVGSKQGSKKGKPMSTWSMGQSTDSPYGEISF</sequence>
<feature type="compositionally biased region" description="Polar residues" evidence="1">
    <location>
        <begin position="76"/>
        <end position="86"/>
    </location>
</feature>
<name>A0A2N5TMH8_9BASI</name>
<feature type="region of interest" description="Disordered" evidence="1">
    <location>
        <begin position="67"/>
        <end position="93"/>
    </location>
</feature>
<evidence type="ECO:0008006" key="8">
    <source>
        <dbReference type="Google" id="ProtNLM"/>
    </source>
</evidence>
<dbReference type="AlphaFoldDB" id="A0A2N5TMH8"/>
<evidence type="ECO:0000313" key="3">
    <source>
        <dbReference type="EMBL" id="PLW25169.1"/>
    </source>
</evidence>
<dbReference type="EMBL" id="PGCI01000359">
    <property type="protein sequence ID" value="PLW28625.1"/>
    <property type="molecule type" value="Genomic_DNA"/>
</dbReference>
<dbReference type="Proteomes" id="UP000235388">
    <property type="component" value="Unassembled WGS sequence"/>
</dbReference>
<keyword evidence="6" id="KW-1185">Reference proteome</keyword>
<gene>
    <name evidence="3" type="ORF">PCANC_25078</name>
    <name evidence="4" type="ORF">PCASD_20759</name>
    <name evidence="5" type="ORF">PCASD_21184</name>
</gene>
<feature type="compositionally biased region" description="Polar residues" evidence="1">
    <location>
        <begin position="28"/>
        <end position="38"/>
    </location>
</feature>
<keyword evidence="2" id="KW-0732">Signal</keyword>
<feature type="signal peptide" evidence="2">
    <location>
        <begin position="1"/>
        <end position="20"/>
    </location>
</feature>
<reference evidence="6 7" key="1">
    <citation type="submission" date="2017-11" db="EMBL/GenBank/DDBJ databases">
        <title>De novo assembly and phasing of dikaryotic genomes from two isolates of Puccinia coronata f. sp. avenae, the causal agent of oat crown rust.</title>
        <authorList>
            <person name="Miller M.E."/>
            <person name="Zhang Y."/>
            <person name="Omidvar V."/>
            <person name="Sperschneider J."/>
            <person name="Schwessinger B."/>
            <person name="Raley C."/>
            <person name="Palmer J.M."/>
            <person name="Garnica D."/>
            <person name="Upadhyaya N."/>
            <person name="Rathjen J."/>
            <person name="Taylor J.M."/>
            <person name="Park R.F."/>
            <person name="Dodds P.N."/>
            <person name="Hirsch C.D."/>
            <person name="Kianian S.F."/>
            <person name="Figueroa M."/>
        </authorList>
    </citation>
    <scope>NUCLEOTIDE SEQUENCE [LARGE SCALE GENOMIC DNA]</scope>
    <source>
        <strain evidence="3">12NC29</strain>
        <strain evidence="4">12SD80</strain>
    </source>
</reference>
<accession>A0A2N5TMH8</accession>
<evidence type="ECO:0000313" key="7">
    <source>
        <dbReference type="Proteomes" id="UP000235392"/>
    </source>
</evidence>
<proteinExistence type="predicted"/>
<evidence type="ECO:0000313" key="4">
    <source>
        <dbReference type="EMBL" id="PLW26705.1"/>
    </source>
</evidence>
<feature type="chain" id="PRO_5015083765" description="Secreted protein" evidence="2">
    <location>
        <begin position="21"/>
        <end position="93"/>
    </location>
</feature>
<dbReference type="Proteomes" id="UP000235392">
    <property type="component" value="Unassembled WGS sequence"/>
</dbReference>